<dbReference type="GO" id="GO:0016036">
    <property type="term" value="P:cellular response to phosphate starvation"/>
    <property type="evidence" value="ECO:0007669"/>
    <property type="project" value="TreeGrafter"/>
</dbReference>
<sequence>MAKKFKKSYTFAIKTSLYLTLFLSGLWTAFSYFSGNFHWWALLGFAVVCYTFSFFTTQYRVENFIYKRIKKIYDDVSLLDSSTLSPNQVTTDMATLTKEVEKFAENKKLEIETLKVRENYRKEFMGNVSHELKTPLFTVQGYILTLLDGAMKDKTVRKKYLQRASKGVERLIYIVKDLDMITKLETGDLHLYIEDFDIVELIQNSFDLLEMKAAKKNITLTFDMEYQEAIWVRADQERIQQVITNLVVNSIKYGKEGGTTEISIENLIKNKVIVRVTDNGEGIAKDNIPRLFERFYRVDKSGSRKEGGSGLGLSIVKHIIEAHTEKIYVESVFGVGSEFSFTLEKSKEIPERVLEPEIAEA</sequence>
<dbReference type="Proteomes" id="UP000199438">
    <property type="component" value="Unassembled WGS sequence"/>
</dbReference>
<dbReference type="Pfam" id="PF02518">
    <property type="entry name" value="HATPase_c"/>
    <property type="match status" value="1"/>
</dbReference>
<dbReference type="SMART" id="SM00388">
    <property type="entry name" value="HisKA"/>
    <property type="match status" value="1"/>
</dbReference>
<dbReference type="Pfam" id="PF00512">
    <property type="entry name" value="HisKA"/>
    <property type="match status" value="1"/>
</dbReference>
<dbReference type="PRINTS" id="PR00344">
    <property type="entry name" value="BCTRLSENSOR"/>
</dbReference>
<feature type="transmembrane region" description="Helical" evidence="7">
    <location>
        <begin position="12"/>
        <end position="33"/>
    </location>
</feature>
<dbReference type="SUPFAM" id="SSF47384">
    <property type="entry name" value="Homodimeric domain of signal transducing histidine kinase"/>
    <property type="match status" value="1"/>
</dbReference>
<dbReference type="InterPro" id="IPR036097">
    <property type="entry name" value="HisK_dim/P_sf"/>
</dbReference>
<evidence type="ECO:0000256" key="6">
    <source>
        <dbReference type="ARBA" id="ARBA00023012"/>
    </source>
</evidence>
<keyword evidence="10" id="KW-1185">Reference proteome</keyword>
<evidence type="ECO:0000256" key="2">
    <source>
        <dbReference type="ARBA" id="ARBA00012438"/>
    </source>
</evidence>
<gene>
    <name evidence="9" type="ORF">SAMN04487907_101177</name>
</gene>
<feature type="transmembrane region" description="Helical" evidence="7">
    <location>
        <begin position="39"/>
        <end position="61"/>
    </location>
</feature>
<evidence type="ECO:0000256" key="3">
    <source>
        <dbReference type="ARBA" id="ARBA00022553"/>
    </source>
</evidence>
<dbReference type="SUPFAM" id="SSF55874">
    <property type="entry name" value="ATPase domain of HSP90 chaperone/DNA topoisomerase II/histidine kinase"/>
    <property type="match status" value="1"/>
</dbReference>
<dbReference type="GO" id="GO:0000155">
    <property type="term" value="F:phosphorelay sensor kinase activity"/>
    <property type="evidence" value="ECO:0007669"/>
    <property type="project" value="InterPro"/>
</dbReference>
<reference evidence="10" key="1">
    <citation type="submission" date="2016-10" db="EMBL/GenBank/DDBJ databases">
        <authorList>
            <person name="Varghese N."/>
            <person name="Submissions S."/>
        </authorList>
    </citation>
    <scope>NUCLEOTIDE SEQUENCE [LARGE SCALE GENOMIC DNA]</scope>
    <source>
        <strain evidence="10">DSM 24499</strain>
    </source>
</reference>
<dbReference type="CDD" id="cd00082">
    <property type="entry name" value="HisKA"/>
    <property type="match status" value="1"/>
</dbReference>
<dbReference type="STRING" id="1334022.SAMN04487907_101177"/>
<dbReference type="InterPro" id="IPR003661">
    <property type="entry name" value="HisK_dim/P_dom"/>
</dbReference>
<evidence type="ECO:0000313" key="9">
    <source>
        <dbReference type="EMBL" id="SFB70662.1"/>
    </source>
</evidence>
<dbReference type="CDD" id="cd00075">
    <property type="entry name" value="HATPase"/>
    <property type="match status" value="1"/>
</dbReference>
<dbReference type="EC" id="2.7.13.3" evidence="2"/>
<dbReference type="FunFam" id="3.30.565.10:FF:000006">
    <property type="entry name" value="Sensor histidine kinase WalK"/>
    <property type="match status" value="1"/>
</dbReference>
<keyword evidence="6" id="KW-0902">Two-component regulatory system</keyword>
<dbReference type="InterPro" id="IPR036890">
    <property type="entry name" value="HATPase_C_sf"/>
</dbReference>
<dbReference type="PANTHER" id="PTHR45453:SF1">
    <property type="entry name" value="PHOSPHATE REGULON SENSOR PROTEIN PHOR"/>
    <property type="match status" value="1"/>
</dbReference>
<name>A0A1I1D8E4_9FLAO</name>
<evidence type="ECO:0000256" key="7">
    <source>
        <dbReference type="SAM" id="Phobius"/>
    </source>
</evidence>
<keyword evidence="7" id="KW-0812">Transmembrane</keyword>
<evidence type="ECO:0000256" key="4">
    <source>
        <dbReference type="ARBA" id="ARBA00022679"/>
    </source>
</evidence>
<evidence type="ECO:0000313" key="10">
    <source>
        <dbReference type="Proteomes" id="UP000199438"/>
    </source>
</evidence>
<dbReference type="AlphaFoldDB" id="A0A1I1D8E4"/>
<dbReference type="Gene3D" id="3.30.565.10">
    <property type="entry name" value="Histidine kinase-like ATPase, C-terminal domain"/>
    <property type="match status" value="1"/>
</dbReference>
<dbReference type="GO" id="GO:0004721">
    <property type="term" value="F:phosphoprotein phosphatase activity"/>
    <property type="evidence" value="ECO:0007669"/>
    <property type="project" value="TreeGrafter"/>
</dbReference>
<comment type="catalytic activity">
    <reaction evidence="1">
        <text>ATP + protein L-histidine = ADP + protein N-phospho-L-histidine.</text>
        <dbReference type="EC" id="2.7.13.3"/>
    </reaction>
</comment>
<dbReference type="PROSITE" id="PS50109">
    <property type="entry name" value="HIS_KIN"/>
    <property type="match status" value="1"/>
</dbReference>
<dbReference type="SMART" id="SM00387">
    <property type="entry name" value="HATPase_c"/>
    <property type="match status" value="1"/>
</dbReference>
<keyword evidence="4" id="KW-0808">Transferase</keyword>
<dbReference type="InterPro" id="IPR005467">
    <property type="entry name" value="His_kinase_dom"/>
</dbReference>
<evidence type="ECO:0000256" key="5">
    <source>
        <dbReference type="ARBA" id="ARBA00022777"/>
    </source>
</evidence>
<keyword evidence="3" id="KW-0597">Phosphoprotein</keyword>
<protein>
    <recommendedName>
        <fullName evidence="2">histidine kinase</fullName>
        <ecNumber evidence="2">2.7.13.3</ecNumber>
    </recommendedName>
</protein>
<dbReference type="InterPro" id="IPR050351">
    <property type="entry name" value="BphY/WalK/GraS-like"/>
</dbReference>
<keyword evidence="7" id="KW-1133">Transmembrane helix</keyword>
<accession>A0A1I1D8E4</accession>
<organism evidence="9 10">
    <name type="scientific">Zunongwangia mangrovi</name>
    <dbReference type="NCBI Taxonomy" id="1334022"/>
    <lineage>
        <taxon>Bacteria</taxon>
        <taxon>Pseudomonadati</taxon>
        <taxon>Bacteroidota</taxon>
        <taxon>Flavobacteriia</taxon>
        <taxon>Flavobacteriales</taxon>
        <taxon>Flavobacteriaceae</taxon>
        <taxon>Zunongwangia</taxon>
    </lineage>
</organism>
<keyword evidence="7" id="KW-0472">Membrane</keyword>
<dbReference type="EMBL" id="FOKV01000001">
    <property type="protein sequence ID" value="SFB70662.1"/>
    <property type="molecule type" value="Genomic_DNA"/>
</dbReference>
<dbReference type="InterPro" id="IPR004358">
    <property type="entry name" value="Sig_transdc_His_kin-like_C"/>
</dbReference>
<dbReference type="OrthoDB" id="9813151at2"/>
<dbReference type="PANTHER" id="PTHR45453">
    <property type="entry name" value="PHOSPHATE REGULON SENSOR PROTEIN PHOR"/>
    <property type="match status" value="1"/>
</dbReference>
<keyword evidence="5 9" id="KW-0418">Kinase</keyword>
<dbReference type="RefSeq" id="WP_092539512.1">
    <property type="nucleotide sequence ID" value="NZ_FOKV01000001.1"/>
</dbReference>
<dbReference type="Gene3D" id="1.10.287.130">
    <property type="match status" value="1"/>
</dbReference>
<proteinExistence type="predicted"/>
<evidence type="ECO:0000256" key="1">
    <source>
        <dbReference type="ARBA" id="ARBA00000085"/>
    </source>
</evidence>
<feature type="domain" description="Histidine kinase" evidence="8">
    <location>
        <begin position="127"/>
        <end position="347"/>
    </location>
</feature>
<dbReference type="GO" id="GO:0005886">
    <property type="term" value="C:plasma membrane"/>
    <property type="evidence" value="ECO:0007669"/>
    <property type="project" value="TreeGrafter"/>
</dbReference>
<dbReference type="InterPro" id="IPR003594">
    <property type="entry name" value="HATPase_dom"/>
</dbReference>
<evidence type="ECO:0000259" key="8">
    <source>
        <dbReference type="PROSITE" id="PS50109"/>
    </source>
</evidence>